<dbReference type="Pfam" id="PF00161">
    <property type="entry name" value="RIP"/>
    <property type="match status" value="1"/>
</dbReference>
<sequence>MSYTLRVDTDWASQITNLRHAISEDTNLIRFDNGFYRVCRPGDGRISLTVSPRTAPKIGLLLTMRTSDLYIETIGGLSFSRYASTLAYQRPTGISLDDAIHKLSQEPRHPLRPQDRFIAQSVIVFCVAESLRFNQIGTAVQQAIIATHGQLLGVSSQFPINAWSEMAKNWGQTSEAIFAAMSDEARNIVLKPRASLSSKERQFSERVDTSKLGGKLGDFARAITVLKRPPMG</sequence>
<gene>
    <name evidence="1" type="ORF">DM82_2436</name>
</gene>
<dbReference type="InterPro" id="IPR001574">
    <property type="entry name" value="Ribosome_inactivat_prot"/>
</dbReference>
<organism evidence="1 2">
    <name type="scientific">Burkholderia oklahomensis</name>
    <dbReference type="NCBI Taxonomy" id="342113"/>
    <lineage>
        <taxon>Bacteria</taxon>
        <taxon>Pseudomonadati</taxon>
        <taxon>Pseudomonadota</taxon>
        <taxon>Betaproteobacteria</taxon>
        <taxon>Burkholderiales</taxon>
        <taxon>Burkholderiaceae</taxon>
        <taxon>Burkholderia</taxon>
        <taxon>pseudomallei group</taxon>
    </lineage>
</organism>
<accession>A0AAI8FPW9</accession>
<keyword evidence="2" id="KW-1185">Reference proteome</keyword>
<dbReference type="GO" id="GO:0030598">
    <property type="term" value="F:rRNA N-glycosylase activity"/>
    <property type="evidence" value="ECO:0007669"/>
    <property type="project" value="InterPro"/>
</dbReference>
<dbReference type="GeneID" id="60548517"/>
<name>A0AAI8FPW9_9BURK</name>
<dbReference type="SUPFAM" id="SSF56371">
    <property type="entry name" value="Ribosome inactivating proteins (RIP)"/>
    <property type="match status" value="1"/>
</dbReference>
<evidence type="ECO:0000313" key="2">
    <source>
        <dbReference type="Proteomes" id="UP000029424"/>
    </source>
</evidence>
<dbReference type="KEGG" id="bok:DM82_2436"/>
<dbReference type="AlphaFoldDB" id="A0AAI8FPW9"/>
<dbReference type="InterPro" id="IPR036041">
    <property type="entry name" value="Ribosome-inact_prot_sf"/>
</dbReference>
<reference evidence="1 2" key="1">
    <citation type="submission" date="2014-06" db="EMBL/GenBank/DDBJ databases">
        <authorList>
            <person name="Bishop-Lilly K.A."/>
            <person name="Broomall S.M."/>
            <person name="Chain P.S."/>
            <person name="Chertkov O."/>
            <person name="Coyne S.R."/>
            <person name="Daligault H.E."/>
            <person name="Davenport K.W."/>
            <person name="Erkkila T."/>
            <person name="Frey K.G."/>
            <person name="Gibbons H.S."/>
            <person name="Gu W."/>
            <person name="Jaissle J."/>
            <person name="Johnson S.L."/>
            <person name="Koroleva G.I."/>
            <person name="Ladner J.T."/>
            <person name="Lo C.-C."/>
            <person name="Minogue T.D."/>
            <person name="Munk C."/>
            <person name="Palacios G.F."/>
            <person name="Redden C.L."/>
            <person name="Rosenzweig C.N."/>
            <person name="Scholz M.B."/>
            <person name="Teshima H."/>
            <person name="Xu Y."/>
        </authorList>
    </citation>
    <scope>NUCLEOTIDE SEQUENCE [LARGE SCALE GENOMIC DNA]</scope>
    <source>
        <strain evidence="1 2">EO147</strain>
    </source>
</reference>
<dbReference type="EMBL" id="CP008726">
    <property type="protein sequence ID" value="AIO68370.1"/>
    <property type="molecule type" value="Genomic_DNA"/>
</dbReference>
<dbReference type="GO" id="GO:0017148">
    <property type="term" value="P:negative regulation of translation"/>
    <property type="evidence" value="ECO:0007669"/>
    <property type="project" value="InterPro"/>
</dbReference>
<proteinExistence type="predicted"/>
<dbReference type="Proteomes" id="UP000029424">
    <property type="component" value="Chromosome 1"/>
</dbReference>
<evidence type="ECO:0000313" key="1">
    <source>
        <dbReference type="EMBL" id="AIO68370.1"/>
    </source>
</evidence>
<dbReference type="RefSeq" id="WP_010106061.1">
    <property type="nucleotide sequence ID" value="NZ_CADEQG010000007.1"/>
</dbReference>
<protein>
    <submittedName>
        <fullName evidence="1">Ribosome inactivating family protein</fullName>
    </submittedName>
</protein>